<keyword evidence="7 14" id="KW-0472">Membrane</keyword>
<reference evidence="17" key="2">
    <citation type="submission" date="2025-09" db="UniProtKB">
        <authorList>
            <consortium name="Ensembl"/>
        </authorList>
    </citation>
    <scope>IDENTIFICATION</scope>
</reference>
<evidence type="ECO:0000256" key="13">
    <source>
        <dbReference type="ARBA" id="ARBA00034099"/>
    </source>
</evidence>
<dbReference type="GO" id="GO:0045211">
    <property type="term" value="C:postsynaptic membrane"/>
    <property type="evidence" value="ECO:0007669"/>
    <property type="project" value="InterPro"/>
</dbReference>
<evidence type="ECO:0000256" key="2">
    <source>
        <dbReference type="ARBA" id="ARBA00022475"/>
    </source>
</evidence>
<sequence>SPSWSYTWSFSLLLPSAWLKGPNEARLFEDLLRDYNSLSRPVANETDKLTVTVGLTLMQIMDVNEKNQILTANVWLPMEWKDNNLKWDVENYPGVTNMRFRHSQVWSPDILLYNSADERFDPTFHTNILVAPSGNCTYIPPGIFKSICSVNMRWFPFDVQKCELKFGSWTYDGHMVDLKMGTIDTTLYTDNGEWHLVDVKGKRSVTVYECCPEPYVDVTFTLVMQRRTSFYAFYFLLPCILISIMAVMVFLLPPDSGEKITLGITVLLSMVVFMLLIAQVIPASSDTVPLIAQYFAVILVIVALSVAATVVVLHFHHHDPRGCSMPKWIRVLLLDFCPRFLCMKLPGEGRRQSPGDKAQRGSMSSMELNIPISTPATPADSSGEKKGKCEDAMLLLNGGEKAQGKEPELVKILEEVRYIARQFYDQDKDKLVSNDWKFAAAVLDRLCLVAFSIVTFLCTVVMLMSAPSTE</sequence>
<proteinExistence type="inferred from homology"/>
<evidence type="ECO:0000259" key="15">
    <source>
        <dbReference type="Pfam" id="PF02931"/>
    </source>
</evidence>
<evidence type="ECO:0000256" key="8">
    <source>
        <dbReference type="ARBA" id="ARBA00023157"/>
    </source>
</evidence>
<dbReference type="GeneTree" id="ENSGT00940000154617"/>
<protein>
    <submittedName>
        <fullName evidence="17">Cholinergic receptor, nicotinic, alpha 7a (neuronal)</fullName>
    </submittedName>
</protein>
<evidence type="ECO:0000256" key="11">
    <source>
        <dbReference type="ARBA" id="ARBA00023286"/>
    </source>
</evidence>
<reference evidence="17" key="1">
    <citation type="submission" date="2025-08" db="UniProtKB">
        <authorList>
            <consortium name="Ensembl"/>
        </authorList>
    </citation>
    <scope>IDENTIFICATION</scope>
</reference>
<dbReference type="AlphaFoldDB" id="A0A3P8VFS5"/>
<dbReference type="Gene3D" id="2.70.170.10">
    <property type="entry name" value="Neurotransmitter-gated ion-channel ligand-binding domain"/>
    <property type="match status" value="1"/>
</dbReference>
<dbReference type="Proteomes" id="UP000265120">
    <property type="component" value="Unassembled WGS sequence"/>
</dbReference>
<dbReference type="Pfam" id="PF02931">
    <property type="entry name" value="Neur_chan_LBD"/>
    <property type="match status" value="1"/>
</dbReference>
<evidence type="ECO:0000256" key="12">
    <source>
        <dbReference type="ARBA" id="ARBA00023303"/>
    </source>
</evidence>
<dbReference type="CDD" id="cd19051">
    <property type="entry name" value="LGIC_TM_cation"/>
    <property type="match status" value="1"/>
</dbReference>
<keyword evidence="9" id="KW-0675">Receptor</keyword>
<evidence type="ECO:0000256" key="6">
    <source>
        <dbReference type="ARBA" id="ARBA00023065"/>
    </source>
</evidence>
<evidence type="ECO:0000313" key="17">
    <source>
        <dbReference type="Ensembl" id="ENSCSEP00000014158.1"/>
    </source>
</evidence>
<dbReference type="InterPro" id="IPR006202">
    <property type="entry name" value="Neur_chan_lig-bd"/>
</dbReference>
<dbReference type="PRINTS" id="PR00252">
    <property type="entry name" value="NRIONCHANNEL"/>
</dbReference>
<dbReference type="CDD" id="cd18997">
    <property type="entry name" value="LGIC_ECD_nAChR"/>
    <property type="match status" value="1"/>
</dbReference>
<evidence type="ECO:0000256" key="14">
    <source>
        <dbReference type="RuleBase" id="RU000687"/>
    </source>
</evidence>
<dbReference type="InterPro" id="IPR002394">
    <property type="entry name" value="Nicotinic_acetylcholine_rcpt"/>
</dbReference>
<feature type="transmembrane region" description="Helical" evidence="14">
    <location>
        <begin position="231"/>
        <end position="253"/>
    </location>
</feature>
<dbReference type="FunFam" id="1.20.58.390:FF:000073">
    <property type="entry name" value="Neuronal acetylcholine receptor subunit alpha-9-II"/>
    <property type="match status" value="1"/>
</dbReference>
<dbReference type="InterPro" id="IPR006029">
    <property type="entry name" value="Neurotrans-gated_channel_TM"/>
</dbReference>
<keyword evidence="6 14" id="KW-0406">Ion transport</keyword>
<evidence type="ECO:0000256" key="9">
    <source>
        <dbReference type="ARBA" id="ARBA00023170"/>
    </source>
</evidence>
<comment type="subcellular location">
    <subcellularLocation>
        <location evidence="13">Synaptic cell membrane</location>
        <topology evidence="13">Multi-pass membrane protein</topology>
    </subcellularLocation>
</comment>
<evidence type="ECO:0000313" key="18">
    <source>
        <dbReference type="Proteomes" id="UP000265120"/>
    </source>
</evidence>
<feature type="domain" description="Neurotransmitter-gated ion-channel ligand-binding" evidence="15">
    <location>
        <begin position="25"/>
        <end position="228"/>
    </location>
</feature>
<feature type="domain" description="Neurotransmitter-gated ion-channel transmembrane" evidence="16">
    <location>
        <begin position="236"/>
        <end position="462"/>
    </location>
</feature>
<accession>A0A3P8VFS5</accession>
<keyword evidence="8" id="KW-1015">Disulfide bond</keyword>
<evidence type="ECO:0000256" key="10">
    <source>
        <dbReference type="ARBA" id="ARBA00023180"/>
    </source>
</evidence>
<keyword evidence="3 14" id="KW-0812">Transmembrane</keyword>
<dbReference type="OMA" id="TMIRIPA"/>
<dbReference type="PROSITE" id="PS00236">
    <property type="entry name" value="NEUROTR_ION_CHANNEL"/>
    <property type="match status" value="1"/>
</dbReference>
<evidence type="ECO:0000259" key="16">
    <source>
        <dbReference type="Pfam" id="PF02932"/>
    </source>
</evidence>
<dbReference type="Ensembl" id="ENSCSET00000014325.1">
    <property type="protein sequence ID" value="ENSCSEP00000014158.1"/>
    <property type="gene ID" value="ENSCSEG00000009046.1"/>
</dbReference>
<dbReference type="InterPro" id="IPR036719">
    <property type="entry name" value="Neuro-gated_channel_TM_sf"/>
</dbReference>
<dbReference type="InterPro" id="IPR036734">
    <property type="entry name" value="Neur_chan_lig-bd_sf"/>
</dbReference>
<dbReference type="GO" id="GO:0004888">
    <property type="term" value="F:transmembrane signaling receptor activity"/>
    <property type="evidence" value="ECO:0007669"/>
    <property type="project" value="InterPro"/>
</dbReference>
<dbReference type="SUPFAM" id="SSF90112">
    <property type="entry name" value="Neurotransmitter-gated ion-channel transmembrane pore"/>
    <property type="match status" value="1"/>
</dbReference>
<dbReference type="STRING" id="244447.ENSCSEP00000014158"/>
<keyword evidence="5" id="KW-0770">Synapse</keyword>
<keyword evidence="4 14" id="KW-1133">Transmembrane helix</keyword>
<dbReference type="SUPFAM" id="SSF63712">
    <property type="entry name" value="Nicotinic receptor ligand binding domain-like"/>
    <property type="match status" value="1"/>
</dbReference>
<comment type="similarity">
    <text evidence="14">Belongs to the ligand-gated ion channel (TC 1.A.9) family.</text>
</comment>
<keyword evidence="2" id="KW-1003">Cell membrane</keyword>
<organism evidence="17 18">
    <name type="scientific">Cynoglossus semilaevis</name>
    <name type="common">Tongue sole</name>
    <dbReference type="NCBI Taxonomy" id="244447"/>
    <lineage>
        <taxon>Eukaryota</taxon>
        <taxon>Metazoa</taxon>
        <taxon>Chordata</taxon>
        <taxon>Craniata</taxon>
        <taxon>Vertebrata</taxon>
        <taxon>Euteleostomi</taxon>
        <taxon>Actinopterygii</taxon>
        <taxon>Neopterygii</taxon>
        <taxon>Teleostei</taxon>
        <taxon>Neoteleostei</taxon>
        <taxon>Acanthomorphata</taxon>
        <taxon>Carangaria</taxon>
        <taxon>Pleuronectiformes</taxon>
        <taxon>Pleuronectoidei</taxon>
        <taxon>Cynoglossidae</taxon>
        <taxon>Cynoglossinae</taxon>
        <taxon>Cynoglossus</taxon>
    </lineage>
</organism>
<keyword evidence="10" id="KW-0325">Glycoprotein</keyword>
<keyword evidence="12 14" id="KW-0407">Ion channel</keyword>
<feature type="transmembrane region" description="Helical" evidence="14">
    <location>
        <begin position="260"/>
        <end position="281"/>
    </location>
</feature>
<evidence type="ECO:0000256" key="4">
    <source>
        <dbReference type="ARBA" id="ARBA00022989"/>
    </source>
</evidence>
<dbReference type="NCBIfam" id="TIGR00860">
    <property type="entry name" value="LIC"/>
    <property type="match status" value="1"/>
</dbReference>
<evidence type="ECO:0000256" key="3">
    <source>
        <dbReference type="ARBA" id="ARBA00022692"/>
    </source>
</evidence>
<keyword evidence="18" id="KW-1185">Reference proteome</keyword>
<dbReference type="InParanoid" id="A0A3P8VFS5"/>
<keyword evidence="11" id="KW-1071">Ligand-gated ion channel</keyword>
<keyword evidence="1 14" id="KW-0813">Transport</keyword>
<evidence type="ECO:0000256" key="1">
    <source>
        <dbReference type="ARBA" id="ARBA00022448"/>
    </source>
</evidence>
<dbReference type="InterPro" id="IPR018000">
    <property type="entry name" value="Neurotransmitter_ion_chnl_CS"/>
</dbReference>
<evidence type="ECO:0000256" key="5">
    <source>
        <dbReference type="ARBA" id="ARBA00023018"/>
    </source>
</evidence>
<dbReference type="InterPro" id="IPR038050">
    <property type="entry name" value="Neuro_actylchol_rec"/>
</dbReference>
<evidence type="ECO:0000256" key="7">
    <source>
        <dbReference type="ARBA" id="ARBA00023136"/>
    </source>
</evidence>
<dbReference type="InterPro" id="IPR006201">
    <property type="entry name" value="Neur_channel"/>
</dbReference>
<dbReference type="Gene3D" id="1.20.58.390">
    <property type="entry name" value="Neurotransmitter-gated ion-channel transmembrane domain"/>
    <property type="match status" value="2"/>
</dbReference>
<dbReference type="FunFam" id="2.70.170.10:FF:000009">
    <property type="entry name" value="Neuronal acetylcholine receptor subunit alpha-7"/>
    <property type="match status" value="1"/>
</dbReference>
<name>A0A3P8VFS5_CYNSE</name>
<dbReference type="PANTHER" id="PTHR18945">
    <property type="entry name" value="NEUROTRANSMITTER GATED ION CHANNEL"/>
    <property type="match status" value="1"/>
</dbReference>
<dbReference type="Pfam" id="PF02932">
    <property type="entry name" value="Neur_chan_memb"/>
    <property type="match status" value="1"/>
</dbReference>
<dbReference type="PRINTS" id="PR00254">
    <property type="entry name" value="NICOTINICR"/>
</dbReference>
<dbReference type="GO" id="GO:0022848">
    <property type="term" value="F:acetylcholine-gated monoatomic cation-selective channel activity"/>
    <property type="evidence" value="ECO:0007669"/>
    <property type="project" value="InterPro"/>
</dbReference>
<feature type="transmembrane region" description="Helical" evidence="14">
    <location>
        <begin position="446"/>
        <end position="466"/>
    </location>
</feature>
<feature type="transmembrane region" description="Helical" evidence="14">
    <location>
        <begin position="293"/>
        <end position="315"/>
    </location>
</feature>